<dbReference type="EMBL" id="KV784363">
    <property type="protein sequence ID" value="OEU13073.1"/>
    <property type="molecule type" value="Genomic_DNA"/>
</dbReference>
<feature type="region of interest" description="Disordered" evidence="1">
    <location>
        <begin position="1"/>
        <end position="40"/>
    </location>
</feature>
<reference evidence="2 3" key="1">
    <citation type="submission" date="2016-09" db="EMBL/GenBank/DDBJ databases">
        <title>Extensive genetic diversity and differential bi-allelic expression allows diatom success in the polar Southern Ocean.</title>
        <authorList>
            <consortium name="DOE Joint Genome Institute"/>
            <person name="Mock T."/>
            <person name="Otillar R.P."/>
            <person name="Strauss J."/>
            <person name="Dupont C."/>
            <person name="Frickenhaus S."/>
            <person name="Maumus F."/>
            <person name="Mcmullan M."/>
            <person name="Sanges R."/>
            <person name="Schmutz J."/>
            <person name="Toseland A."/>
            <person name="Valas R."/>
            <person name="Veluchamy A."/>
            <person name="Ward B.J."/>
            <person name="Allen A."/>
            <person name="Barry K."/>
            <person name="Falciatore A."/>
            <person name="Ferrante M."/>
            <person name="Fortunato A.E."/>
            <person name="Gloeckner G."/>
            <person name="Gruber A."/>
            <person name="Hipkin R."/>
            <person name="Janech M."/>
            <person name="Kroth P."/>
            <person name="Leese F."/>
            <person name="Lindquist E."/>
            <person name="Lyon B.R."/>
            <person name="Martin J."/>
            <person name="Mayer C."/>
            <person name="Parker M."/>
            <person name="Quesneville H."/>
            <person name="Raymond J."/>
            <person name="Uhlig C."/>
            <person name="Valentin K.U."/>
            <person name="Worden A.Z."/>
            <person name="Armbrust E.V."/>
            <person name="Bowler C."/>
            <person name="Green B."/>
            <person name="Moulton V."/>
            <person name="Van Oosterhout C."/>
            <person name="Grigoriev I."/>
        </authorList>
    </citation>
    <scope>NUCLEOTIDE SEQUENCE [LARGE SCALE GENOMIC DNA]</scope>
    <source>
        <strain evidence="2 3">CCMP1102</strain>
    </source>
</reference>
<evidence type="ECO:0000256" key="1">
    <source>
        <dbReference type="SAM" id="MobiDB-lite"/>
    </source>
</evidence>
<name>A0A1E7F5E6_9STRA</name>
<dbReference type="OrthoDB" id="46746at2759"/>
<evidence type="ECO:0000313" key="2">
    <source>
        <dbReference type="EMBL" id="OEU13073.1"/>
    </source>
</evidence>
<protein>
    <recommendedName>
        <fullName evidence="4">PH domain-containing protein</fullName>
    </recommendedName>
</protein>
<sequence length="189" mass="20757">TKERSSVKSSVNFAQSVDESAEKKRVSTASKRSSKRSSLRSSFFRLKSLSFRRSGGDRGAELDTLRGTYGPEFEGYAKINRAGGAGLSCGCFGGSSKDDKNEKIILIKGAYCFVFTKETDSSPKYAIALAHQKAKLQQPPSHGLHRVTVESSLGDIDWELHFETKPIADQFVLAFRKQAAIGEADEVRK</sequence>
<dbReference type="KEGG" id="fcy:FRACYDRAFT_210674"/>
<gene>
    <name evidence="2" type="ORF">FRACYDRAFT_210674</name>
</gene>
<dbReference type="AlphaFoldDB" id="A0A1E7F5E6"/>
<feature type="compositionally biased region" description="Polar residues" evidence="1">
    <location>
        <begin position="7"/>
        <end position="18"/>
    </location>
</feature>
<dbReference type="Proteomes" id="UP000095751">
    <property type="component" value="Unassembled WGS sequence"/>
</dbReference>
<feature type="non-terminal residue" evidence="2">
    <location>
        <position position="1"/>
    </location>
</feature>
<keyword evidence="3" id="KW-1185">Reference proteome</keyword>
<dbReference type="InParanoid" id="A0A1E7F5E6"/>
<evidence type="ECO:0000313" key="3">
    <source>
        <dbReference type="Proteomes" id="UP000095751"/>
    </source>
</evidence>
<evidence type="ECO:0008006" key="4">
    <source>
        <dbReference type="Google" id="ProtNLM"/>
    </source>
</evidence>
<proteinExistence type="predicted"/>
<accession>A0A1E7F5E6</accession>
<feature type="non-terminal residue" evidence="2">
    <location>
        <position position="189"/>
    </location>
</feature>
<organism evidence="2 3">
    <name type="scientific">Fragilariopsis cylindrus CCMP1102</name>
    <dbReference type="NCBI Taxonomy" id="635003"/>
    <lineage>
        <taxon>Eukaryota</taxon>
        <taxon>Sar</taxon>
        <taxon>Stramenopiles</taxon>
        <taxon>Ochrophyta</taxon>
        <taxon>Bacillariophyta</taxon>
        <taxon>Bacillariophyceae</taxon>
        <taxon>Bacillariophycidae</taxon>
        <taxon>Bacillariales</taxon>
        <taxon>Bacillariaceae</taxon>
        <taxon>Fragilariopsis</taxon>
    </lineage>
</organism>